<feature type="signal peptide" evidence="5">
    <location>
        <begin position="1"/>
        <end position="22"/>
    </location>
</feature>
<accession>A0A8B7AM79</accession>
<evidence type="ECO:0000256" key="1">
    <source>
        <dbReference type="ARBA" id="ARBA00004613"/>
    </source>
</evidence>
<evidence type="ECO:0000256" key="3">
    <source>
        <dbReference type="ARBA" id="ARBA00022525"/>
    </source>
</evidence>
<evidence type="ECO:0000256" key="2">
    <source>
        <dbReference type="ARBA" id="ARBA00010071"/>
    </source>
</evidence>
<comment type="subcellular location">
    <subcellularLocation>
        <location evidence="1">Secreted</location>
    </subcellularLocation>
</comment>
<dbReference type="InterPro" id="IPR033222">
    <property type="entry name" value="PLAC1_fam"/>
</dbReference>
<dbReference type="RefSeq" id="XP_007948909.1">
    <property type="nucleotide sequence ID" value="XM_007950718.1"/>
</dbReference>
<name>A0A8B7AM79_ORYAF</name>
<keyword evidence="4 5" id="KW-0732">Signal</keyword>
<reference evidence="7" key="1">
    <citation type="submission" date="2025-08" db="UniProtKB">
        <authorList>
            <consortium name="RefSeq"/>
        </authorList>
    </citation>
    <scope>IDENTIFICATION</scope>
</reference>
<dbReference type="Gene3D" id="2.60.40.3210">
    <property type="entry name" value="Zona pellucida, ZP-N domain"/>
    <property type="match status" value="1"/>
</dbReference>
<dbReference type="CTD" id="10761"/>
<evidence type="ECO:0000256" key="4">
    <source>
        <dbReference type="ARBA" id="ARBA00022729"/>
    </source>
</evidence>
<dbReference type="AlphaFoldDB" id="A0A8B7AM79"/>
<gene>
    <name evidence="7" type="primary">PLAC1</name>
</gene>
<dbReference type="Proteomes" id="UP000694850">
    <property type="component" value="Unplaced"/>
</dbReference>
<evidence type="ECO:0000313" key="7">
    <source>
        <dbReference type="RefSeq" id="XP_007948909.1"/>
    </source>
</evidence>
<evidence type="ECO:0000256" key="5">
    <source>
        <dbReference type="SAM" id="SignalP"/>
    </source>
</evidence>
<proteinExistence type="inferred from homology"/>
<keyword evidence="3" id="KW-0964">Secreted</keyword>
<dbReference type="GeneID" id="103205425"/>
<protein>
    <submittedName>
        <fullName evidence="7">Placenta-specific protein 1</fullName>
    </submittedName>
</protein>
<organism evidence="6 7">
    <name type="scientific">Orycteropus afer afer</name>
    <dbReference type="NCBI Taxonomy" id="1230840"/>
    <lineage>
        <taxon>Eukaryota</taxon>
        <taxon>Metazoa</taxon>
        <taxon>Chordata</taxon>
        <taxon>Craniata</taxon>
        <taxon>Vertebrata</taxon>
        <taxon>Euteleostomi</taxon>
        <taxon>Mammalia</taxon>
        <taxon>Eutheria</taxon>
        <taxon>Afrotheria</taxon>
        <taxon>Tubulidentata</taxon>
        <taxon>Orycteropodidae</taxon>
        <taxon>Orycteropus</taxon>
    </lineage>
</organism>
<dbReference type="GO" id="GO:0005576">
    <property type="term" value="C:extracellular region"/>
    <property type="evidence" value="ECO:0007669"/>
    <property type="project" value="UniProtKB-SubCell"/>
</dbReference>
<comment type="similarity">
    <text evidence="2">Belongs to the PLAC1 family.</text>
</comment>
<dbReference type="PANTHER" id="PTHR14380:SF2">
    <property type="entry name" value="PLACENTA-SPECIFIC PROTEIN 1"/>
    <property type="match status" value="1"/>
</dbReference>
<evidence type="ECO:0000313" key="6">
    <source>
        <dbReference type="Proteomes" id="UP000694850"/>
    </source>
</evidence>
<dbReference type="OrthoDB" id="9830918at2759"/>
<feature type="chain" id="PRO_5034167459" evidence="5">
    <location>
        <begin position="23"/>
        <end position="212"/>
    </location>
</feature>
<keyword evidence="6" id="KW-1185">Reference proteome</keyword>
<dbReference type="PANTHER" id="PTHR14380">
    <property type="entry name" value="PLACENTA-SPECIFIC PROTEIN 1"/>
    <property type="match status" value="1"/>
</dbReference>
<sequence length="212" mass="23483">MKAFELMGGMVLLISVIPSCAGQNPVTVLCSIDWFMVTVHPFMLNSDVYVHFSELHLGRGCPANHVQPHACQFTYRVIECGIKAKVISQNMVIYSTEMHYASKGTSSKYMIPVSCVAPQHSPWLTTSCPVCVTSRNGATTQDDETSCKMLELSQSSQRPVCDCSPSVFSEEEGTQAERHQTVAQEANLEQSPYFVDISEDWPLCSDDLIESM</sequence>